<dbReference type="EMBL" id="JAWXYB010000018">
    <property type="protein sequence ID" value="MDX5933029.1"/>
    <property type="molecule type" value="Genomic_DNA"/>
</dbReference>
<dbReference type="EMBL" id="JAWXYB010000018">
    <property type="protein sequence ID" value="MDX5932798.1"/>
    <property type="molecule type" value="Genomic_DNA"/>
</dbReference>
<evidence type="ECO:0000313" key="14">
    <source>
        <dbReference type="EMBL" id="MDX5931240.1"/>
    </source>
</evidence>
<dbReference type="EMBL" id="JAWXYB010000001">
    <property type="protein sequence ID" value="MDX5929286.1"/>
    <property type="molecule type" value="Genomic_DNA"/>
</dbReference>
<dbReference type="GO" id="GO:0004803">
    <property type="term" value="F:transposase activity"/>
    <property type="evidence" value="ECO:0007669"/>
    <property type="project" value="InterPro"/>
</dbReference>
<dbReference type="EMBL" id="JAWXYB010000018">
    <property type="protein sequence ID" value="MDX5929786.1"/>
    <property type="molecule type" value="Genomic_DNA"/>
</dbReference>
<evidence type="ECO:0000313" key="18">
    <source>
        <dbReference type="EMBL" id="MDX5932576.1"/>
    </source>
</evidence>
<protein>
    <submittedName>
        <fullName evidence="10">IS4 family transposase</fullName>
    </submittedName>
</protein>
<dbReference type="EMBL" id="JAWXYB010000018">
    <property type="protein sequence ID" value="MDX5930911.1"/>
    <property type="molecule type" value="Genomic_DNA"/>
</dbReference>
<dbReference type="GO" id="GO:0006313">
    <property type="term" value="P:DNA transposition"/>
    <property type="evidence" value="ECO:0007669"/>
    <property type="project" value="InterPro"/>
</dbReference>
<dbReference type="EMBL" id="JAWXYB010000018">
    <property type="protein sequence ID" value="MDX5932786.1"/>
    <property type="molecule type" value="Genomic_DNA"/>
</dbReference>
<dbReference type="EMBL" id="JAWXYB010000018">
    <property type="protein sequence ID" value="MDX5929948.1"/>
    <property type="molecule type" value="Genomic_DNA"/>
</dbReference>
<feature type="domain" description="Transposase IS4-like" evidence="1">
    <location>
        <begin position="155"/>
        <end position="292"/>
    </location>
</feature>
<evidence type="ECO:0000313" key="3">
    <source>
        <dbReference type="EMBL" id="MDX5929286.1"/>
    </source>
</evidence>
<dbReference type="RefSeq" id="WP_319612376.1">
    <property type="nucleotide sequence ID" value="NZ_JAWXYB010000001.1"/>
</dbReference>
<comment type="caution">
    <text evidence="10">The sequence shown here is derived from an EMBL/GenBank/DDBJ whole genome shotgun (WGS) entry which is preliminary data.</text>
</comment>
<evidence type="ECO:0000313" key="16">
    <source>
        <dbReference type="EMBL" id="MDX5931870.1"/>
    </source>
</evidence>
<dbReference type="EMBL" id="JAWXYB010000018">
    <property type="protein sequence ID" value="MDX5929709.1"/>
    <property type="molecule type" value="Genomic_DNA"/>
</dbReference>
<dbReference type="EMBL" id="JAWXYB010000018">
    <property type="protein sequence ID" value="MDX5931570.1"/>
    <property type="molecule type" value="Genomic_DNA"/>
</dbReference>
<dbReference type="PANTHER" id="PTHR35404">
    <property type="entry name" value="TRANSPOSASE OF TN10"/>
    <property type="match status" value="1"/>
</dbReference>
<evidence type="ECO:0000259" key="1">
    <source>
        <dbReference type="Pfam" id="PF01609"/>
    </source>
</evidence>
<evidence type="ECO:0000313" key="5">
    <source>
        <dbReference type="EMBL" id="MDX5929786.1"/>
    </source>
</evidence>
<dbReference type="Pfam" id="PF01609">
    <property type="entry name" value="DDE_Tnp_1"/>
    <property type="match status" value="1"/>
</dbReference>
<dbReference type="EMBL" id="JAWXYB010000018">
    <property type="protein sequence ID" value="MDX5933042.1"/>
    <property type="molecule type" value="Genomic_DNA"/>
</dbReference>
<keyword evidence="28" id="KW-1185">Reference proteome</keyword>
<dbReference type="PANTHER" id="PTHR35404:SF8">
    <property type="entry name" value="TRANSPOSASE OF TN10"/>
    <property type="match status" value="1"/>
</dbReference>
<evidence type="ECO:0000313" key="28">
    <source>
        <dbReference type="Proteomes" id="UP001279553"/>
    </source>
</evidence>
<dbReference type="EMBL" id="JAWXYB010000018">
    <property type="protein sequence ID" value="MDX5932982.1"/>
    <property type="molecule type" value="Genomic_DNA"/>
</dbReference>
<evidence type="ECO:0000313" key="13">
    <source>
        <dbReference type="EMBL" id="MDX5930925.1"/>
    </source>
</evidence>
<gene>
    <name evidence="2" type="ORF">SIL87_00495</name>
    <name evidence="3" type="ORF">SIL87_00695</name>
    <name evidence="4" type="ORF">SIL87_02865</name>
    <name evidence="5" type="ORF">SIL87_03300</name>
    <name evidence="6" type="ORF">SIL87_03805</name>
    <name evidence="7" type="ORF">SIL87_04115</name>
    <name evidence="8" type="ORF">SIL87_04120</name>
    <name evidence="9" type="ORF">SIL87_05155</name>
    <name evidence="10" type="ORF">SIL87_06540</name>
    <name evidence="11" type="ORF">SIL87_06650</name>
    <name evidence="12" type="ORF">SIL87_09060</name>
    <name evidence="13" type="ORF">SIL87_09130</name>
    <name evidence="14" type="ORF">SIL87_10725</name>
    <name evidence="15" type="ORF">SIL87_12410</name>
    <name evidence="16" type="ORF">SIL87_13970</name>
    <name evidence="17" type="ORF">SIL87_16215</name>
    <name evidence="18" type="ORF">SIL87_17610</name>
    <name evidence="19" type="ORF">SIL87_18695</name>
    <name evidence="20" type="ORF">SIL87_18705</name>
    <name evidence="21" type="ORF">SIL87_18765</name>
    <name evidence="22" type="ORF">SIL87_19140</name>
    <name evidence="23" type="ORF">SIL87_19685</name>
    <name evidence="24" type="ORF">SIL87_19705</name>
    <name evidence="25" type="ORF">SIL87_19755</name>
    <name evidence="26" type="ORF">SIL87_19940</name>
    <name evidence="27" type="ORF">SIL87_20020</name>
</gene>
<evidence type="ECO:0000313" key="2">
    <source>
        <dbReference type="EMBL" id="MDX5929249.1"/>
    </source>
</evidence>
<evidence type="ECO:0000313" key="9">
    <source>
        <dbReference type="EMBL" id="MDX5930154.1"/>
    </source>
</evidence>
<dbReference type="InterPro" id="IPR047658">
    <property type="entry name" value="IS4-like_transpos"/>
</dbReference>
<dbReference type="EMBL" id="JAWXYB010000018">
    <property type="protein sequence ID" value="MDX5932992.1"/>
    <property type="molecule type" value="Genomic_DNA"/>
</dbReference>
<dbReference type="GO" id="GO:0003677">
    <property type="term" value="F:DNA binding"/>
    <property type="evidence" value="ECO:0007669"/>
    <property type="project" value="InterPro"/>
</dbReference>
<evidence type="ECO:0000313" key="23">
    <source>
        <dbReference type="EMBL" id="MDX5932978.1"/>
    </source>
</evidence>
<proteinExistence type="predicted"/>
<evidence type="ECO:0000313" key="15">
    <source>
        <dbReference type="EMBL" id="MDX5931570.1"/>
    </source>
</evidence>
<dbReference type="EMBL" id="JAWXYB010000018">
    <property type="protein sequence ID" value="MDX5932302.1"/>
    <property type="molecule type" value="Genomic_DNA"/>
</dbReference>
<dbReference type="EMBL" id="JAWXYB010000018">
    <property type="protein sequence ID" value="MDX5930154.1"/>
    <property type="molecule type" value="Genomic_DNA"/>
</dbReference>
<dbReference type="AlphaFoldDB" id="A0AAW9DMZ7"/>
<evidence type="ECO:0000313" key="10">
    <source>
        <dbReference type="EMBL" id="MDX5930418.1"/>
    </source>
</evidence>
<sequence length="390" mass="43375">MGIAASKKRDGGRLKDIRAFIDELYAHDLHAKRVDSLSAATLGVMTGASLAVAMIGQALAQARGLVTKHAIKQVDRMLSNESIDVWESFARWVPHLVGSQTDIVVAMDWTDFDGDDQATLALNLVSKHGRAMPLLWLSMWKEELKDQRNAIEDTCLRRLSEVVPPGCRVTILADRGFGDHKLFAYLTELGFAYIIRFRGNIHVTDAAGETRTAADWVGKSGRARKLRGARVTASHAYQVGAVVCVHARDMKEPWCLASSDAVASAGTLIKQYSRRWTIEPSFRDVKDLRFGMGMAEIRIAEPERRDRLLLISAFAMALLTMLGTAGESLGMDRQLKSNTSKTRSHSLFRQGCMLYELIPNMPKHRLLPLMRRFTEMLRSSGIFGNSMPAT</sequence>
<dbReference type="Gene3D" id="3.90.350.10">
    <property type="entry name" value="Transposase Inhibitor Protein From Tn5, Chain A, domain 1"/>
    <property type="match status" value="1"/>
</dbReference>
<organism evidence="10 28">
    <name type="scientific">Acidiphilium acidophilum</name>
    <name type="common">Thiobacillus acidophilus</name>
    <dbReference type="NCBI Taxonomy" id="76588"/>
    <lineage>
        <taxon>Bacteria</taxon>
        <taxon>Pseudomonadati</taxon>
        <taxon>Pseudomonadota</taxon>
        <taxon>Alphaproteobacteria</taxon>
        <taxon>Acetobacterales</taxon>
        <taxon>Acidocellaceae</taxon>
        <taxon>Acidiphilium</taxon>
    </lineage>
</organism>
<dbReference type="EMBL" id="JAWXYB010000001">
    <property type="protein sequence ID" value="MDX5929249.1"/>
    <property type="molecule type" value="Genomic_DNA"/>
</dbReference>
<name>A0AAW9DMZ7_ACIAO</name>
<evidence type="ECO:0000313" key="26">
    <source>
        <dbReference type="EMBL" id="MDX5933029.1"/>
    </source>
</evidence>
<reference evidence="10 28" key="1">
    <citation type="submission" date="2023-11" db="EMBL/GenBank/DDBJ databases">
        <title>MicrobeMod: A computational toolkit for identifying prokaryotic methylation and restriction-modification with nanopore sequencing.</title>
        <authorList>
            <person name="Crits-Christoph A."/>
            <person name="Kang S.C."/>
            <person name="Lee H."/>
            <person name="Ostrov N."/>
        </authorList>
    </citation>
    <scope>NUCLEOTIDE SEQUENCE [LARGE SCALE GENOMIC DNA]</scope>
    <source>
        <strain evidence="10 28">DSMZ 700</strain>
    </source>
</reference>
<evidence type="ECO:0000313" key="20">
    <source>
        <dbReference type="EMBL" id="MDX5932786.1"/>
    </source>
</evidence>
<dbReference type="EMBL" id="JAWXYB010000018">
    <property type="protein sequence ID" value="MDX5930440.1"/>
    <property type="molecule type" value="Genomic_DNA"/>
</dbReference>
<evidence type="ECO:0000313" key="12">
    <source>
        <dbReference type="EMBL" id="MDX5930911.1"/>
    </source>
</evidence>
<dbReference type="EMBL" id="JAWXYB010000018">
    <property type="protein sequence ID" value="MDX5930418.1"/>
    <property type="molecule type" value="Genomic_DNA"/>
</dbReference>
<dbReference type="EMBL" id="JAWXYB010000018">
    <property type="protein sequence ID" value="MDX5932784.1"/>
    <property type="molecule type" value="Genomic_DNA"/>
</dbReference>
<dbReference type="EMBL" id="JAWXYB010000018">
    <property type="protein sequence ID" value="MDX5930925.1"/>
    <property type="molecule type" value="Genomic_DNA"/>
</dbReference>
<dbReference type="EMBL" id="JAWXYB010000018">
    <property type="protein sequence ID" value="MDX5929949.1"/>
    <property type="molecule type" value="Genomic_DNA"/>
</dbReference>
<dbReference type="SUPFAM" id="SSF53098">
    <property type="entry name" value="Ribonuclease H-like"/>
    <property type="match status" value="1"/>
</dbReference>
<evidence type="ECO:0000313" key="27">
    <source>
        <dbReference type="EMBL" id="MDX5933042.1"/>
    </source>
</evidence>
<dbReference type="EMBL" id="JAWXYB010000018">
    <property type="protein sequence ID" value="MDX5931870.1"/>
    <property type="molecule type" value="Genomic_DNA"/>
</dbReference>
<dbReference type="EMBL" id="JAWXYB010000018">
    <property type="protein sequence ID" value="MDX5931240.1"/>
    <property type="molecule type" value="Genomic_DNA"/>
</dbReference>
<evidence type="ECO:0000313" key="19">
    <source>
        <dbReference type="EMBL" id="MDX5932784.1"/>
    </source>
</evidence>
<dbReference type="EMBL" id="JAWXYB010000018">
    <property type="protein sequence ID" value="MDX5932978.1"/>
    <property type="molecule type" value="Genomic_DNA"/>
</dbReference>
<evidence type="ECO:0000313" key="4">
    <source>
        <dbReference type="EMBL" id="MDX5929709.1"/>
    </source>
</evidence>
<evidence type="ECO:0000313" key="22">
    <source>
        <dbReference type="EMBL" id="MDX5932872.1"/>
    </source>
</evidence>
<evidence type="ECO:0000313" key="6">
    <source>
        <dbReference type="EMBL" id="MDX5929886.1"/>
    </source>
</evidence>
<dbReference type="InterPro" id="IPR012337">
    <property type="entry name" value="RNaseH-like_sf"/>
</dbReference>
<evidence type="ECO:0000313" key="21">
    <source>
        <dbReference type="EMBL" id="MDX5932798.1"/>
    </source>
</evidence>
<dbReference type="InterPro" id="IPR002559">
    <property type="entry name" value="Transposase_11"/>
</dbReference>
<evidence type="ECO:0000313" key="24">
    <source>
        <dbReference type="EMBL" id="MDX5932982.1"/>
    </source>
</evidence>
<evidence type="ECO:0000313" key="11">
    <source>
        <dbReference type="EMBL" id="MDX5930440.1"/>
    </source>
</evidence>
<dbReference type="NCBIfam" id="NF033591">
    <property type="entry name" value="transpos_IS4_2"/>
    <property type="match status" value="1"/>
</dbReference>
<evidence type="ECO:0000313" key="7">
    <source>
        <dbReference type="EMBL" id="MDX5929948.1"/>
    </source>
</evidence>
<dbReference type="Proteomes" id="UP001279553">
    <property type="component" value="Unassembled WGS sequence"/>
</dbReference>
<dbReference type="EMBL" id="JAWXYB010000018">
    <property type="protein sequence ID" value="MDX5932872.1"/>
    <property type="molecule type" value="Genomic_DNA"/>
</dbReference>
<evidence type="ECO:0000313" key="25">
    <source>
        <dbReference type="EMBL" id="MDX5932992.1"/>
    </source>
</evidence>
<dbReference type="EMBL" id="JAWXYB010000018">
    <property type="protein sequence ID" value="MDX5932576.1"/>
    <property type="molecule type" value="Genomic_DNA"/>
</dbReference>
<accession>A0AAW9DMZ7</accession>
<dbReference type="EMBL" id="JAWXYB010000018">
    <property type="protein sequence ID" value="MDX5929886.1"/>
    <property type="molecule type" value="Genomic_DNA"/>
</dbReference>
<evidence type="ECO:0000313" key="17">
    <source>
        <dbReference type="EMBL" id="MDX5932302.1"/>
    </source>
</evidence>
<evidence type="ECO:0000313" key="8">
    <source>
        <dbReference type="EMBL" id="MDX5929949.1"/>
    </source>
</evidence>